<evidence type="ECO:0000313" key="2">
    <source>
        <dbReference type="EMBL" id="KAF9450015.1"/>
    </source>
</evidence>
<organism evidence="2 3">
    <name type="scientific">Macrolepiota fuliginosa MF-IS2</name>
    <dbReference type="NCBI Taxonomy" id="1400762"/>
    <lineage>
        <taxon>Eukaryota</taxon>
        <taxon>Fungi</taxon>
        <taxon>Dikarya</taxon>
        <taxon>Basidiomycota</taxon>
        <taxon>Agaricomycotina</taxon>
        <taxon>Agaricomycetes</taxon>
        <taxon>Agaricomycetidae</taxon>
        <taxon>Agaricales</taxon>
        <taxon>Agaricineae</taxon>
        <taxon>Agaricaceae</taxon>
        <taxon>Macrolepiota</taxon>
    </lineage>
</organism>
<feature type="region of interest" description="Disordered" evidence="1">
    <location>
        <begin position="118"/>
        <end position="148"/>
    </location>
</feature>
<sequence length="247" mass="27107">MARRQLVPTALRDELTEYSSLLRALRTTHTLDVGAHLIQSQDPSDHESDSSGPEATPSTSSGPGSNKRKRSPTEPEVPHWRKRDQWTRWPIPAKDVPPPDWTLQDEIGTIVKQTLASIEPESDSDSESLSAKDESDADSAHDGDSDDEDAYMQNLAELITPVVENYLESVLALICAHTIARSDSMQNRIEPFDWRDLVNILGSPAAAHLVDETILQTVITRMQTLFETTPASTSTSIPVPSSDTGAP</sequence>
<feature type="compositionally biased region" description="Polar residues" evidence="1">
    <location>
        <begin position="50"/>
        <end position="64"/>
    </location>
</feature>
<feature type="region of interest" description="Disordered" evidence="1">
    <location>
        <begin position="39"/>
        <end position="103"/>
    </location>
</feature>
<evidence type="ECO:0000256" key="1">
    <source>
        <dbReference type="SAM" id="MobiDB-lite"/>
    </source>
</evidence>
<feature type="compositionally biased region" description="Basic and acidic residues" evidence="1">
    <location>
        <begin position="71"/>
        <end position="86"/>
    </location>
</feature>
<name>A0A9P5XG16_9AGAR</name>
<feature type="compositionally biased region" description="Basic and acidic residues" evidence="1">
    <location>
        <begin position="130"/>
        <end position="143"/>
    </location>
</feature>
<gene>
    <name evidence="2" type="ORF">P691DRAFT_789970</name>
</gene>
<dbReference type="AlphaFoldDB" id="A0A9P5XG16"/>
<dbReference type="OrthoDB" id="3260379at2759"/>
<reference evidence="2" key="1">
    <citation type="submission" date="2020-11" db="EMBL/GenBank/DDBJ databases">
        <authorList>
            <consortium name="DOE Joint Genome Institute"/>
            <person name="Ahrendt S."/>
            <person name="Riley R."/>
            <person name="Andreopoulos W."/>
            <person name="Labutti K."/>
            <person name="Pangilinan J."/>
            <person name="Ruiz-Duenas F.J."/>
            <person name="Barrasa J.M."/>
            <person name="Sanchez-Garcia M."/>
            <person name="Camarero S."/>
            <person name="Miyauchi S."/>
            <person name="Serrano A."/>
            <person name="Linde D."/>
            <person name="Babiker R."/>
            <person name="Drula E."/>
            <person name="Ayuso-Fernandez I."/>
            <person name="Pacheco R."/>
            <person name="Padilla G."/>
            <person name="Ferreira P."/>
            <person name="Barriuso J."/>
            <person name="Kellner H."/>
            <person name="Castanera R."/>
            <person name="Alfaro M."/>
            <person name="Ramirez L."/>
            <person name="Pisabarro A.G."/>
            <person name="Kuo A."/>
            <person name="Tritt A."/>
            <person name="Lipzen A."/>
            <person name="He G."/>
            <person name="Yan M."/>
            <person name="Ng V."/>
            <person name="Cullen D."/>
            <person name="Martin F."/>
            <person name="Rosso M.-N."/>
            <person name="Henrissat B."/>
            <person name="Hibbett D."/>
            <person name="Martinez A.T."/>
            <person name="Grigoriev I.V."/>
        </authorList>
    </citation>
    <scope>NUCLEOTIDE SEQUENCE</scope>
    <source>
        <strain evidence="2">MF-IS2</strain>
    </source>
</reference>
<evidence type="ECO:0000313" key="3">
    <source>
        <dbReference type="Proteomes" id="UP000807342"/>
    </source>
</evidence>
<dbReference type="Proteomes" id="UP000807342">
    <property type="component" value="Unassembled WGS sequence"/>
</dbReference>
<keyword evidence="3" id="KW-1185">Reference proteome</keyword>
<protein>
    <submittedName>
        <fullName evidence="2">Uncharacterized protein</fullName>
    </submittedName>
</protein>
<dbReference type="EMBL" id="MU151114">
    <property type="protein sequence ID" value="KAF9450015.1"/>
    <property type="molecule type" value="Genomic_DNA"/>
</dbReference>
<comment type="caution">
    <text evidence="2">The sequence shown here is derived from an EMBL/GenBank/DDBJ whole genome shotgun (WGS) entry which is preliminary data.</text>
</comment>
<proteinExistence type="predicted"/>
<accession>A0A9P5XG16</accession>